<evidence type="ECO:0000256" key="1">
    <source>
        <dbReference type="SAM" id="SignalP"/>
    </source>
</evidence>
<reference evidence="3" key="2">
    <citation type="journal article" date="2020" name="Plant Dis.">
        <title>A Grain Rot of Rice in Iran Caused by a Xanthomonas Strain Closely Related to X. sacchari.</title>
        <authorList>
            <person name="Mirghasempour S.A."/>
            <person name="Huang S."/>
            <person name="Studholme D.J."/>
            <person name="Brady C.L."/>
        </authorList>
    </citation>
    <scope>NUCLEOTIDE SEQUENCE</scope>
    <source>
        <strain evidence="3">SAM114</strain>
    </source>
</reference>
<proteinExistence type="predicted"/>
<gene>
    <name evidence="2" type="ORF">GIY21_10450</name>
    <name evidence="3" type="ORF">GIY22_10445</name>
</gene>
<dbReference type="AlphaFoldDB" id="A0A6N7QCD7"/>
<accession>A0A6N7QCD7</accession>
<dbReference type="EMBL" id="WJPM01000007">
    <property type="protein sequence ID" value="MRH75043.1"/>
    <property type="molecule type" value="Genomic_DNA"/>
</dbReference>
<dbReference type="Proteomes" id="UP000439314">
    <property type="component" value="Unassembled WGS sequence"/>
</dbReference>
<evidence type="ECO:0000313" key="4">
    <source>
        <dbReference type="Proteomes" id="UP000437931"/>
    </source>
</evidence>
<comment type="caution">
    <text evidence="2">The sequence shown here is derived from an EMBL/GenBank/DDBJ whole genome shotgun (WGS) entry which is preliminary data.</text>
</comment>
<keyword evidence="4" id="KW-1185">Reference proteome</keyword>
<dbReference type="EMBL" id="WJPN01000007">
    <property type="protein sequence ID" value="MRH00711.1"/>
    <property type="molecule type" value="Genomic_DNA"/>
</dbReference>
<dbReference type="RefSeq" id="WP_153751440.1">
    <property type="nucleotide sequence ID" value="NZ_WJPM01000007.1"/>
</dbReference>
<organism evidence="2 5">
    <name type="scientific">Xanthomonas sontii</name>
    <dbReference type="NCBI Taxonomy" id="2650745"/>
    <lineage>
        <taxon>Bacteria</taxon>
        <taxon>Pseudomonadati</taxon>
        <taxon>Pseudomonadota</taxon>
        <taxon>Gammaproteobacteria</taxon>
        <taxon>Lysobacterales</taxon>
        <taxon>Lysobacteraceae</taxon>
        <taxon>Xanthomonas</taxon>
    </lineage>
</organism>
<sequence length="148" mass="15359">MPIRTLSLFPLLLIGTSPELMAAPRHCLPYGPTQVTLSGILAPSPTDAAPPAVPHTHAHPDAAAAAAATQEEVLILPQPLCVAASADGRQPRHEQVRQLRLAVTADQAAHLREEGVGQVVRVTGTLAHAPIGPDAPPLRLSVLGVDSD</sequence>
<feature type="signal peptide" evidence="1">
    <location>
        <begin position="1"/>
        <end position="22"/>
    </location>
</feature>
<evidence type="ECO:0000313" key="2">
    <source>
        <dbReference type="EMBL" id="MRH00711.1"/>
    </source>
</evidence>
<evidence type="ECO:0000313" key="5">
    <source>
        <dbReference type="Proteomes" id="UP000439314"/>
    </source>
</evidence>
<feature type="chain" id="PRO_5026732294" description="DUF4431 domain-containing protein" evidence="1">
    <location>
        <begin position="23"/>
        <end position="148"/>
    </location>
</feature>
<reference evidence="4 5" key="1">
    <citation type="submission" date="2019-11" db="EMBL/GenBank/DDBJ databases">
        <title>First report of rice panicle blight caused by Xanthomonas sp. in Iran.</title>
        <authorList>
            <person name="Mirghasempour S.A."/>
            <person name="Huang S."/>
            <person name="Brady C.L."/>
            <person name="Studholme D.J."/>
        </authorList>
    </citation>
    <scope>NUCLEOTIDE SEQUENCE [LARGE SCALE GENOMIC DNA]</scope>
    <source>
        <strain evidence="2 5">ASD011</strain>
        <strain evidence="4">SAM114</strain>
    </source>
</reference>
<evidence type="ECO:0000313" key="3">
    <source>
        <dbReference type="EMBL" id="MRH75043.1"/>
    </source>
</evidence>
<name>A0A6N7QCD7_9XANT</name>
<keyword evidence="1" id="KW-0732">Signal</keyword>
<evidence type="ECO:0008006" key="6">
    <source>
        <dbReference type="Google" id="ProtNLM"/>
    </source>
</evidence>
<protein>
    <recommendedName>
        <fullName evidence="6">DUF4431 domain-containing protein</fullName>
    </recommendedName>
</protein>
<dbReference type="Proteomes" id="UP000437931">
    <property type="component" value="Unassembled WGS sequence"/>
</dbReference>